<dbReference type="GO" id="GO:0051607">
    <property type="term" value="P:defense response to virus"/>
    <property type="evidence" value="ECO:0007669"/>
    <property type="project" value="UniProtKB-KW"/>
</dbReference>
<feature type="domain" description="CRISPR type III-associated protein" evidence="2">
    <location>
        <begin position="115"/>
        <end position="315"/>
    </location>
</feature>
<organism evidence="3">
    <name type="scientific">Desulfobacca acetoxidans</name>
    <dbReference type="NCBI Taxonomy" id="60893"/>
    <lineage>
        <taxon>Bacteria</taxon>
        <taxon>Pseudomonadati</taxon>
        <taxon>Thermodesulfobacteriota</taxon>
        <taxon>Desulfobaccia</taxon>
        <taxon>Desulfobaccales</taxon>
        <taxon>Desulfobaccaceae</taxon>
        <taxon>Desulfobacca</taxon>
    </lineage>
</organism>
<name>A0A7C5AMQ9_9BACT</name>
<gene>
    <name evidence="3" type="primary">cmr6</name>
    <name evidence="3" type="ORF">ENW48_10210</name>
</gene>
<comment type="caution">
    <text evidence="3">The sequence shown here is derived from an EMBL/GenBank/DDBJ whole genome shotgun (WGS) entry which is preliminary data.</text>
</comment>
<evidence type="ECO:0000313" key="3">
    <source>
        <dbReference type="EMBL" id="HGZ12570.1"/>
    </source>
</evidence>
<evidence type="ECO:0000259" key="2">
    <source>
        <dbReference type="Pfam" id="PF03787"/>
    </source>
</evidence>
<dbReference type="PANTHER" id="PTHR39965:SF1">
    <property type="entry name" value="CRISPR SYSTEM CMR SUBUNIT CMR6"/>
    <property type="match status" value="1"/>
</dbReference>
<sequence length="409" mass="46191">MQLGKTKQEPTAHQKVFRPVCQNVNRALGSQLPQGPFDFGLYFKKWFFLSAGWKCQAGTGRDLEDNLASSLNLFNQSNRWDRSQAVAALKAKHQKLEAATSALMKLGYELHSREFNLETPLILGLGDEHPTEKGFRFDWTQGIPFIPASSLKGVVRLAWLVSHLNSLSSLKEAEDFCQKLTNDKLEEAKRLPEGALALFGCGGDQSRRGRVIFLDAYPTELPRLKAEIMTSHYRDYYEGKRGPTEDQQPNPQKFWAVDPFLDEARKQPLTFVFRLLVAPEIALDTAQKERLLQAFEAALRKHGLGAKTAIGHGRFLEVKTSPTRLEEEESKELKRPPTAEVWERANLSWDPGSVTLTATRGKDKAYLRGKAAVNQVLPADLFKKIVEKRKTAEARVTVQDFQIIKVEPF</sequence>
<evidence type="ECO:0000256" key="1">
    <source>
        <dbReference type="ARBA" id="ARBA00023118"/>
    </source>
</evidence>
<proteinExistence type="predicted"/>
<dbReference type="InterPro" id="IPR005537">
    <property type="entry name" value="RAMP_III_fam"/>
</dbReference>
<dbReference type="PANTHER" id="PTHR39965">
    <property type="entry name" value="CRISPR SYSTEM CMR SUBUNIT CMR6"/>
    <property type="match status" value="1"/>
</dbReference>
<keyword evidence="1" id="KW-0051">Antiviral defense</keyword>
<dbReference type="EMBL" id="DTKJ01000070">
    <property type="protein sequence ID" value="HGZ12570.1"/>
    <property type="molecule type" value="Genomic_DNA"/>
</dbReference>
<reference evidence="3" key="1">
    <citation type="journal article" date="2020" name="mSystems">
        <title>Genome- and Community-Level Interaction Insights into Carbon Utilization and Element Cycling Functions of Hydrothermarchaeota in Hydrothermal Sediment.</title>
        <authorList>
            <person name="Zhou Z."/>
            <person name="Liu Y."/>
            <person name="Xu W."/>
            <person name="Pan J."/>
            <person name="Luo Z.H."/>
            <person name="Li M."/>
        </authorList>
    </citation>
    <scope>NUCLEOTIDE SEQUENCE [LARGE SCALE GENOMIC DNA]</scope>
    <source>
        <strain evidence="3">SpSt-853</strain>
    </source>
</reference>
<protein>
    <submittedName>
        <fullName evidence="3">Type III-B CRISPR module RAMP protein Cmr6</fullName>
    </submittedName>
</protein>
<dbReference type="NCBIfam" id="TIGR01898">
    <property type="entry name" value="cas_TM1791_cmr6"/>
    <property type="match status" value="1"/>
</dbReference>
<accession>A0A7C5AMQ9</accession>
<dbReference type="AlphaFoldDB" id="A0A7C5AMQ9"/>
<dbReference type="Pfam" id="PF03787">
    <property type="entry name" value="RAMPs"/>
    <property type="match status" value="1"/>
</dbReference>
<dbReference type="InterPro" id="IPR010172">
    <property type="entry name" value="CRISPR-assoc_prot_TM1791"/>
</dbReference>